<keyword evidence="2" id="KW-1185">Reference proteome</keyword>
<reference evidence="1 2" key="1">
    <citation type="submission" date="2022-07" db="EMBL/GenBank/DDBJ databases">
        <title>Methylomonas rivi sp. nov., Methylomonas rosea sp. nov., Methylomonas aureus sp. nov. and Methylomonas subterranea sp. nov., four novel methanotrophs isolated from a freshwater creek and the deep terrestrial subsurface.</title>
        <authorList>
            <person name="Abin C."/>
            <person name="Sankaranarayanan K."/>
            <person name="Garner C."/>
            <person name="Sindelar R."/>
            <person name="Kotary K."/>
            <person name="Garner R."/>
            <person name="Barclay S."/>
            <person name="Lawson P."/>
            <person name="Krumholz L."/>
        </authorList>
    </citation>
    <scope>NUCLEOTIDE SEQUENCE [LARGE SCALE GENOMIC DNA]</scope>
    <source>
        <strain evidence="1 2">WSC-7</strain>
    </source>
</reference>
<dbReference type="Proteomes" id="UP001524570">
    <property type="component" value="Unassembled WGS sequence"/>
</dbReference>
<evidence type="ECO:0000313" key="2">
    <source>
        <dbReference type="Proteomes" id="UP001524570"/>
    </source>
</evidence>
<dbReference type="InterPro" id="IPR011747">
    <property type="entry name" value="CHP02241"/>
</dbReference>
<sequence>MATYRETPYGVFNYLVNLGDGSEGEVQGGFSEVSGLNAEVTVAEYRNGNEAVNYVRKIPAINKAGDVTLKRGVIGADNIYSWLEQIRGGDVTAKRDVVIKLKNEDPTSGSAVVTWKLVRAMPIKWTGPTLTAKGGSDVAMEELVLSVETIIQS</sequence>
<gene>
    <name evidence="1" type="ORF">NP589_06205</name>
</gene>
<protein>
    <submittedName>
        <fullName evidence="1">Phage tail protein</fullName>
    </submittedName>
</protein>
<dbReference type="PANTHER" id="PTHR38009:SF1">
    <property type="entry name" value="CONSERVED HYPOTHETICAL PHAGE TAIL PROTEIN"/>
    <property type="match status" value="1"/>
</dbReference>
<name>A0ABT1TQY3_9GAMM</name>
<dbReference type="Pfam" id="PF06841">
    <property type="entry name" value="Phage_T4_gp19"/>
    <property type="match status" value="1"/>
</dbReference>
<evidence type="ECO:0000313" key="1">
    <source>
        <dbReference type="EMBL" id="MCQ8117008.1"/>
    </source>
</evidence>
<accession>A0ABT1TQY3</accession>
<proteinExistence type="predicted"/>
<dbReference type="InterPro" id="IPR010667">
    <property type="entry name" value="Phage_T4_Gp19"/>
</dbReference>
<organism evidence="1 2">
    <name type="scientific">Methylomonas rosea</name>
    <dbReference type="NCBI Taxonomy" id="2952227"/>
    <lineage>
        <taxon>Bacteria</taxon>
        <taxon>Pseudomonadati</taxon>
        <taxon>Pseudomonadota</taxon>
        <taxon>Gammaproteobacteria</taxon>
        <taxon>Methylococcales</taxon>
        <taxon>Methylococcaceae</taxon>
        <taxon>Methylomonas</taxon>
    </lineage>
</organism>
<dbReference type="EMBL" id="JANIBL010000013">
    <property type="protein sequence ID" value="MCQ8117008.1"/>
    <property type="molecule type" value="Genomic_DNA"/>
</dbReference>
<dbReference type="NCBIfam" id="TIGR02241">
    <property type="entry name" value="conserved hypothetical phage tail region protein"/>
    <property type="match status" value="1"/>
</dbReference>
<dbReference type="PANTHER" id="PTHR38009">
    <property type="entry name" value="CONSERVED HYPOTHETICAL PHAGE TAIL PROTEIN"/>
    <property type="match status" value="1"/>
</dbReference>
<comment type="caution">
    <text evidence="1">The sequence shown here is derived from an EMBL/GenBank/DDBJ whole genome shotgun (WGS) entry which is preliminary data.</text>
</comment>
<dbReference type="RefSeq" id="WP_256606195.1">
    <property type="nucleotide sequence ID" value="NZ_JANIBL010000013.1"/>
</dbReference>